<name>B4NBJ9_DROWI</name>
<dbReference type="EMBL" id="CH964232">
    <property type="protein sequence ID" value="EDW81163.2"/>
    <property type="molecule type" value="Genomic_DNA"/>
</dbReference>
<dbReference type="GO" id="GO:0005576">
    <property type="term" value="C:extracellular region"/>
    <property type="evidence" value="ECO:0007669"/>
    <property type="project" value="UniProtKB-SubCell"/>
</dbReference>
<dbReference type="InterPro" id="IPR035940">
    <property type="entry name" value="CAP_sf"/>
</dbReference>
<comment type="subcellular location">
    <subcellularLocation>
        <location evidence="1">Secreted</location>
    </subcellularLocation>
</comment>
<keyword evidence="2" id="KW-0964">Secreted</keyword>
<dbReference type="Pfam" id="PF00188">
    <property type="entry name" value="CAP"/>
    <property type="match status" value="1"/>
</dbReference>
<dbReference type="AlphaFoldDB" id="B4NBJ9"/>
<dbReference type="PANTHER" id="PTHR10334">
    <property type="entry name" value="CYSTEINE-RICH SECRETORY PROTEIN-RELATED"/>
    <property type="match status" value="1"/>
</dbReference>
<dbReference type="Proteomes" id="UP000007798">
    <property type="component" value="Unassembled WGS sequence"/>
</dbReference>
<dbReference type="SUPFAM" id="SSF55797">
    <property type="entry name" value="PR-1-like"/>
    <property type="match status" value="1"/>
</dbReference>
<evidence type="ECO:0000256" key="1">
    <source>
        <dbReference type="ARBA" id="ARBA00004613"/>
    </source>
</evidence>
<reference evidence="4 5" key="1">
    <citation type="journal article" date="2007" name="Nature">
        <title>Evolution of genes and genomes on the Drosophila phylogeny.</title>
        <authorList>
            <consortium name="Drosophila 12 Genomes Consortium"/>
            <person name="Clark A.G."/>
            <person name="Eisen M.B."/>
            <person name="Smith D.R."/>
            <person name="Bergman C.M."/>
            <person name="Oliver B."/>
            <person name="Markow T.A."/>
            <person name="Kaufman T.C."/>
            <person name="Kellis M."/>
            <person name="Gelbart W."/>
            <person name="Iyer V.N."/>
            <person name="Pollard D.A."/>
            <person name="Sackton T.B."/>
            <person name="Larracuente A.M."/>
            <person name="Singh N.D."/>
            <person name="Abad J.P."/>
            <person name="Abt D.N."/>
            <person name="Adryan B."/>
            <person name="Aguade M."/>
            <person name="Akashi H."/>
            <person name="Anderson W.W."/>
            <person name="Aquadro C.F."/>
            <person name="Ardell D.H."/>
            <person name="Arguello R."/>
            <person name="Artieri C.G."/>
            <person name="Barbash D.A."/>
            <person name="Barker D."/>
            <person name="Barsanti P."/>
            <person name="Batterham P."/>
            <person name="Batzoglou S."/>
            <person name="Begun D."/>
            <person name="Bhutkar A."/>
            <person name="Blanco E."/>
            <person name="Bosak S.A."/>
            <person name="Bradley R.K."/>
            <person name="Brand A.D."/>
            <person name="Brent M.R."/>
            <person name="Brooks A.N."/>
            <person name="Brown R.H."/>
            <person name="Butlin R.K."/>
            <person name="Caggese C."/>
            <person name="Calvi B.R."/>
            <person name="Bernardo de Carvalho A."/>
            <person name="Caspi A."/>
            <person name="Castrezana S."/>
            <person name="Celniker S.E."/>
            <person name="Chang J.L."/>
            <person name="Chapple C."/>
            <person name="Chatterji S."/>
            <person name="Chinwalla A."/>
            <person name="Civetta A."/>
            <person name="Clifton S.W."/>
            <person name="Comeron J.M."/>
            <person name="Costello J.C."/>
            <person name="Coyne J.A."/>
            <person name="Daub J."/>
            <person name="David R.G."/>
            <person name="Delcher A.L."/>
            <person name="Delehaunty K."/>
            <person name="Do C.B."/>
            <person name="Ebling H."/>
            <person name="Edwards K."/>
            <person name="Eickbush T."/>
            <person name="Evans J.D."/>
            <person name="Filipski A."/>
            <person name="Findeiss S."/>
            <person name="Freyhult E."/>
            <person name="Fulton L."/>
            <person name="Fulton R."/>
            <person name="Garcia A.C."/>
            <person name="Gardiner A."/>
            <person name="Garfield D.A."/>
            <person name="Garvin B.E."/>
            <person name="Gibson G."/>
            <person name="Gilbert D."/>
            <person name="Gnerre S."/>
            <person name="Godfrey J."/>
            <person name="Good R."/>
            <person name="Gotea V."/>
            <person name="Gravely B."/>
            <person name="Greenberg A.J."/>
            <person name="Griffiths-Jones S."/>
            <person name="Gross S."/>
            <person name="Guigo R."/>
            <person name="Gustafson E.A."/>
            <person name="Haerty W."/>
            <person name="Hahn M.W."/>
            <person name="Halligan D.L."/>
            <person name="Halpern A.L."/>
            <person name="Halter G.M."/>
            <person name="Han M.V."/>
            <person name="Heger A."/>
            <person name="Hillier L."/>
            <person name="Hinrichs A.S."/>
            <person name="Holmes I."/>
            <person name="Hoskins R.A."/>
            <person name="Hubisz M.J."/>
            <person name="Hultmark D."/>
            <person name="Huntley M.A."/>
            <person name="Jaffe D.B."/>
            <person name="Jagadeeshan S."/>
            <person name="Jeck W.R."/>
            <person name="Johnson J."/>
            <person name="Jones C.D."/>
            <person name="Jordan W.C."/>
            <person name="Karpen G.H."/>
            <person name="Kataoka E."/>
            <person name="Keightley P.D."/>
            <person name="Kheradpour P."/>
            <person name="Kirkness E.F."/>
            <person name="Koerich L.B."/>
            <person name="Kristiansen K."/>
            <person name="Kudrna D."/>
            <person name="Kulathinal R.J."/>
            <person name="Kumar S."/>
            <person name="Kwok R."/>
            <person name="Lander E."/>
            <person name="Langley C.H."/>
            <person name="Lapoint R."/>
            <person name="Lazzaro B.P."/>
            <person name="Lee S.J."/>
            <person name="Levesque L."/>
            <person name="Li R."/>
            <person name="Lin C.F."/>
            <person name="Lin M.F."/>
            <person name="Lindblad-Toh K."/>
            <person name="Llopart A."/>
            <person name="Long M."/>
            <person name="Low L."/>
            <person name="Lozovsky E."/>
            <person name="Lu J."/>
            <person name="Luo M."/>
            <person name="Machado C.A."/>
            <person name="Makalowski W."/>
            <person name="Marzo M."/>
            <person name="Matsuda M."/>
            <person name="Matzkin L."/>
            <person name="McAllister B."/>
            <person name="McBride C.S."/>
            <person name="McKernan B."/>
            <person name="McKernan K."/>
            <person name="Mendez-Lago M."/>
            <person name="Minx P."/>
            <person name="Mollenhauer M.U."/>
            <person name="Montooth K."/>
            <person name="Mount S.M."/>
            <person name="Mu X."/>
            <person name="Myers E."/>
            <person name="Negre B."/>
            <person name="Newfeld S."/>
            <person name="Nielsen R."/>
            <person name="Noor M.A."/>
            <person name="O'Grady P."/>
            <person name="Pachter L."/>
            <person name="Papaceit M."/>
            <person name="Parisi M.J."/>
            <person name="Parisi M."/>
            <person name="Parts L."/>
            <person name="Pedersen J.S."/>
            <person name="Pesole G."/>
            <person name="Phillippy A.M."/>
            <person name="Ponting C.P."/>
            <person name="Pop M."/>
            <person name="Porcelli D."/>
            <person name="Powell J.R."/>
            <person name="Prohaska S."/>
            <person name="Pruitt K."/>
            <person name="Puig M."/>
            <person name="Quesneville H."/>
            <person name="Ram K.R."/>
            <person name="Rand D."/>
            <person name="Rasmussen M.D."/>
            <person name="Reed L.K."/>
            <person name="Reenan R."/>
            <person name="Reily A."/>
            <person name="Remington K.A."/>
            <person name="Rieger T.T."/>
            <person name="Ritchie M.G."/>
            <person name="Robin C."/>
            <person name="Rogers Y.H."/>
            <person name="Rohde C."/>
            <person name="Rozas J."/>
            <person name="Rubenfield M.J."/>
            <person name="Ruiz A."/>
            <person name="Russo S."/>
            <person name="Salzberg S.L."/>
            <person name="Sanchez-Gracia A."/>
            <person name="Saranga D.J."/>
            <person name="Sato H."/>
            <person name="Schaeffer S.W."/>
            <person name="Schatz M.C."/>
            <person name="Schlenke T."/>
            <person name="Schwartz R."/>
            <person name="Segarra C."/>
            <person name="Singh R.S."/>
            <person name="Sirot L."/>
            <person name="Sirota M."/>
            <person name="Sisneros N.B."/>
            <person name="Smith C.D."/>
            <person name="Smith T.F."/>
            <person name="Spieth J."/>
            <person name="Stage D.E."/>
            <person name="Stark A."/>
            <person name="Stephan W."/>
            <person name="Strausberg R.L."/>
            <person name="Strempel S."/>
            <person name="Sturgill D."/>
            <person name="Sutton G."/>
            <person name="Sutton G.G."/>
            <person name="Tao W."/>
            <person name="Teichmann S."/>
            <person name="Tobari Y.N."/>
            <person name="Tomimura Y."/>
            <person name="Tsolas J.M."/>
            <person name="Valente V.L."/>
            <person name="Venter E."/>
            <person name="Venter J.C."/>
            <person name="Vicario S."/>
            <person name="Vieira F.G."/>
            <person name="Vilella A.J."/>
            <person name="Villasante A."/>
            <person name="Walenz B."/>
            <person name="Wang J."/>
            <person name="Wasserman M."/>
            <person name="Watts T."/>
            <person name="Wilson D."/>
            <person name="Wilson R.K."/>
            <person name="Wing R.A."/>
            <person name="Wolfner M.F."/>
            <person name="Wong A."/>
            <person name="Wong G.K."/>
            <person name="Wu C.I."/>
            <person name="Wu G."/>
            <person name="Yamamoto D."/>
            <person name="Yang H.P."/>
            <person name="Yang S.P."/>
            <person name="Yorke J.A."/>
            <person name="Yoshida K."/>
            <person name="Zdobnov E."/>
            <person name="Zhang P."/>
            <person name="Zhang Y."/>
            <person name="Zimin A.V."/>
            <person name="Baldwin J."/>
            <person name="Abdouelleil A."/>
            <person name="Abdulkadir J."/>
            <person name="Abebe A."/>
            <person name="Abera B."/>
            <person name="Abreu J."/>
            <person name="Acer S.C."/>
            <person name="Aftuck L."/>
            <person name="Alexander A."/>
            <person name="An P."/>
            <person name="Anderson E."/>
            <person name="Anderson S."/>
            <person name="Arachi H."/>
            <person name="Azer M."/>
            <person name="Bachantsang P."/>
            <person name="Barry A."/>
            <person name="Bayul T."/>
            <person name="Berlin A."/>
            <person name="Bessette D."/>
            <person name="Bloom T."/>
            <person name="Blye J."/>
            <person name="Boguslavskiy L."/>
            <person name="Bonnet C."/>
            <person name="Boukhgalter B."/>
            <person name="Bourzgui I."/>
            <person name="Brown A."/>
            <person name="Cahill P."/>
            <person name="Channer S."/>
            <person name="Cheshatsang Y."/>
            <person name="Chuda L."/>
            <person name="Citroen M."/>
            <person name="Collymore A."/>
            <person name="Cooke P."/>
            <person name="Costello M."/>
            <person name="D'Aco K."/>
            <person name="Daza R."/>
            <person name="De Haan G."/>
            <person name="DeGray S."/>
            <person name="DeMaso C."/>
            <person name="Dhargay N."/>
            <person name="Dooley K."/>
            <person name="Dooley E."/>
            <person name="Doricent M."/>
            <person name="Dorje P."/>
            <person name="Dorjee K."/>
            <person name="Dupes A."/>
            <person name="Elong R."/>
            <person name="Falk J."/>
            <person name="Farina A."/>
            <person name="Faro S."/>
            <person name="Ferguson D."/>
            <person name="Fisher S."/>
            <person name="Foley C.D."/>
            <person name="Franke A."/>
            <person name="Friedrich D."/>
            <person name="Gadbois L."/>
            <person name="Gearin G."/>
            <person name="Gearin C.R."/>
            <person name="Giannoukos G."/>
            <person name="Goode T."/>
            <person name="Graham J."/>
            <person name="Grandbois E."/>
            <person name="Grewal S."/>
            <person name="Gyaltsen K."/>
            <person name="Hafez N."/>
            <person name="Hagos B."/>
            <person name="Hall J."/>
            <person name="Henson C."/>
            <person name="Hollinger A."/>
            <person name="Honan T."/>
            <person name="Huard M.D."/>
            <person name="Hughes L."/>
            <person name="Hurhula B."/>
            <person name="Husby M.E."/>
            <person name="Kamat A."/>
            <person name="Kanga B."/>
            <person name="Kashin S."/>
            <person name="Khazanovich D."/>
            <person name="Kisner P."/>
            <person name="Lance K."/>
            <person name="Lara M."/>
            <person name="Lee W."/>
            <person name="Lennon N."/>
            <person name="Letendre F."/>
            <person name="LeVine R."/>
            <person name="Lipovsky A."/>
            <person name="Liu X."/>
            <person name="Liu J."/>
            <person name="Liu S."/>
            <person name="Lokyitsang T."/>
            <person name="Lokyitsang Y."/>
            <person name="Lubonja R."/>
            <person name="Lui A."/>
            <person name="MacDonald P."/>
            <person name="Magnisalis V."/>
            <person name="Maru K."/>
            <person name="Matthews C."/>
            <person name="McCusker W."/>
            <person name="McDonough S."/>
            <person name="Mehta T."/>
            <person name="Meldrim J."/>
            <person name="Meneus L."/>
            <person name="Mihai O."/>
            <person name="Mihalev A."/>
            <person name="Mihova T."/>
            <person name="Mittelman R."/>
            <person name="Mlenga V."/>
            <person name="Montmayeur A."/>
            <person name="Mulrain L."/>
            <person name="Navidi A."/>
            <person name="Naylor J."/>
            <person name="Negash T."/>
            <person name="Nguyen T."/>
            <person name="Nguyen N."/>
            <person name="Nicol R."/>
            <person name="Norbu C."/>
            <person name="Norbu N."/>
            <person name="Novod N."/>
            <person name="O'Neill B."/>
            <person name="Osman S."/>
            <person name="Markiewicz E."/>
            <person name="Oyono O.L."/>
            <person name="Patti C."/>
            <person name="Phunkhang P."/>
            <person name="Pierre F."/>
            <person name="Priest M."/>
            <person name="Raghuraman S."/>
            <person name="Rege F."/>
            <person name="Reyes R."/>
            <person name="Rise C."/>
            <person name="Rogov P."/>
            <person name="Ross K."/>
            <person name="Ryan E."/>
            <person name="Settipalli S."/>
            <person name="Shea T."/>
            <person name="Sherpa N."/>
            <person name="Shi L."/>
            <person name="Shih D."/>
            <person name="Sparrow T."/>
            <person name="Spaulding J."/>
            <person name="Stalker J."/>
            <person name="Stange-Thomann N."/>
            <person name="Stavropoulos S."/>
            <person name="Stone C."/>
            <person name="Strader C."/>
            <person name="Tesfaye S."/>
            <person name="Thomson T."/>
            <person name="Thoulutsang Y."/>
            <person name="Thoulutsang D."/>
            <person name="Topham K."/>
            <person name="Topping I."/>
            <person name="Tsamla T."/>
            <person name="Vassiliev H."/>
            <person name="Vo A."/>
            <person name="Wangchuk T."/>
            <person name="Wangdi T."/>
            <person name="Weiand M."/>
            <person name="Wilkinson J."/>
            <person name="Wilson A."/>
            <person name="Yadav S."/>
            <person name="Young G."/>
            <person name="Yu Q."/>
            <person name="Zembek L."/>
            <person name="Zhong D."/>
            <person name="Zimmer A."/>
            <person name="Zwirko Z."/>
            <person name="Jaffe D.B."/>
            <person name="Alvarez P."/>
            <person name="Brockman W."/>
            <person name="Butler J."/>
            <person name="Chin C."/>
            <person name="Gnerre S."/>
            <person name="Grabherr M."/>
            <person name="Kleber M."/>
            <person name="Mauceli E."/>
            <person name="MacCallum I."/>
        </authorList>
    </citation>
    <scope>NUCLEOTIDE SEQUENCE [LARGE SCALE GENOMIC DNA]</scope>
    <source>
        <strain evidence="5">Tucson 14030-0811.24</strain>
    </source>
</reference>
<proteinExistence type="predicted"/>
<dbReference type="eggNOG" id="KOG3017">
    <property type="taxonomic scope" value="Eukaryota"/>
</dbReference>
<accession>B4NBJ9</accession>
<organism evidence="4 5">
    <name type="scientific">Drosophila willistoni</name>
    <name type="common">Fruit fly</name>
    <dbReference type="NCBI Taxonomy" id="7260"/>
    <lineage>
        <taxon>Eukaryota</taxon>
        <taxon>Metazoa</taxon>
        <taxon>Ecdysozoa</taxon>
        <taxon>Arthropoda</taxon>
        <taxon>Hexapoda</taxon>
        <taxon>Insecta</taxon>
        <taxon>Pterygota</taxon>
        <taxon>Neoptera</taxon>
        <taxon>Endopterygota</taxon>
        <taxon>Diptera</taxon>
        <taxon>Brachycera</taxon>
        <taxon>Muscomorpha</taxon>
        <taxon>Ephydroidea</taxon>
        <taxon>Drosophilidae</taxon>
        <taxon>Drosophila</taxon>
        <taxon>Sophophora</taxon>
    </lineage>
</organism>
<evidence type="ECO:0000313" key="4">
    <source>
        <dbReference type="EMBL" id="EDW81163.2"/>
    </source>
</evidence>
<dbReference type="InParanoid" id="B4NBJ9"/>
<dbReference type="SMART" id="SM00198">
    <property type="entry name" value="SCP"/>
    <property type="match status" value="1"/>
</dbReference>
<dbReference type="InterPro" id="IPR001283">
    <property type="entry name" value="CRISP-related"/>
</dbReference>
<dbReference type="InterPro" id="IPR014044">
    <property type="entry name" value="CAP_dom"/>
</dbReference>
<gene>
    <name evidence="4" type="primary">Dwil\GK11171</name>
    <name evidence="4" type="ORF">Dwil_GK11171</name>
</gene>
<dbReference type="HOGENOM" id="CLU_035730_9_2_1"/>
<evidence type="ECO:0000313" key="5">
    <source>
        <dbReference type="Proteomes" id="UP000007798"/>
    </source>
</evidence>
<protein>
    <recommendedName>
        <fullName evidence="3">SCP domain-containing protein</fullName>
    </recommendedName>
</protein>
<dbReference type="PRINTS" id="PR00837">
    <property type="entry name" value="V5TPXLIKE"/>
</dbReference>
<evidence type="ECO:0000259" key="3">
    <source>
        <dbReference type="SMART" id="SM00198"/>
    </source>
</evidence>
<feature type="domain" description="SCP" evidence="3">
    <location>
        <begin position="3"/>
        <end position="107"/>
    </location>
</feature>
<keyword evidence="5" id="KW-1185">Reference proteome</keyword>
<sequence length="120" mass="13874">MISADYMDVQTWHWKKLGVIDKLEYSNGNYGENICFRVDDDPVKCVEQWYNESREYDYSKAEYSDGTRHFTQLIWKSSKLMGVAQHRGTSGKIFVVARYMPAGNSAGQFVKNVPRSKFNG</sequence>
<dbReference type="STRING" id="7260.B4NBJ9"/>
<dbReference type="OrthoDB" id="337038at2759"/>
<evidence type="ECO:0000256" key="2">
    <source>
        <dbReference type="ARBA" id="ARBA00022525"/>
    </source>
</evidence>
<dbReference type="Gene3D" id="3.40.33.10">
    <property type="entry name" value="CAP"/>
    <property type="match status" value="1"/>
</dbReference>